<feature type="transmembrane region" description="Helical" evidence="7">
    <location>
        <begin position="612"/>
        <end position="631"/>
    </location>
</feature>
<keyword evidence="5 7" id="KW-0472">Membrane</keyword>
<feature type="transmembrane region" description="Helical" evidence="7">
    <location>
        <begin position="542"/>
        <end position="565"/>
    </location>
</feature>
<organism evidence="9 10">
    <name type="scientific">Elysia chlorotica</name>
    <name type="common">Eastern emerald elysia</name>
    <name type="synonym">Sea slug</name>
    <dbReference type="NCBI Taxonomy" id="188477"/>
    <lineage>
        <taxon>Eukaryota</taxon>
        <taxon>Metazoa</taxon>
        <taxon>Spiralia</taxon>
        <taxon>Lophotrochozoa</taxon>
        <taxon>Mollusca</taxon>
        <taxon>Gastropoda</taxon>
        <taxon>Heterobranchia</taxon>
        <taxon>Euthyneura</taxon>
        <taxon>Panpulmonata</taxon>
        <taxon>Sacoglossa</taxon>
        <taxon>Placobranchoidea</taxon>
        <taxon>Plakobranchidae</taxon>
        <taxon>Elysia</taxon>
    </lineage>
</organism>
<keyword evidence="10" id="KW-1185">Reference proteome</keyword>
<dbReference type="Gene3D" id="1.20.1250.20">
    <property type="entry name" value="MFS general substrate transporter like domains"/>
    <property type="match status" value="1"/>
</dbReference>
<reference evidence="9 10" key="1">
    <citation type="submission" date="2019-01" db="EMBL/GenBank/DDBJ databases">
        <title>A draft genome assembly of the solar-powered sea slug Elysia chlorotica.</title>
        <authorList>
            <person name="Cai H."/>
            <person name="Li Q."/>
            <person name="Fang X."/>
            <person name="Li J."/>
            <person name="Curtis N.E."/>
            <person name="Altenburger A."/>
            <person name="Shibata T."/>
            <person name="Feng M."/>
            <person name="Maeda T."/>
            <person name="Schwartz J.A."/>
            <person name="Shigenobu S."/>
            <person name="Lundholm N."/>
            <person name="Nishiyama T."/>
            <person name="Yang H."/>
            <person name="Hasebe M."/>
            <person name="Li S."/>
            <person name="Pierce S.K."/>
            <person name="Wang J."/>
        </authorList>
    </citation>
    <scope>NUCLEOTIDE SEQUENCE [LARGE SCALE GENOMIC DNA]</scope>
    <source>
        <strain evidence="9">EC2010</strain>
        <tissue evidence="9">Whole organism of an adult</tissue>
    </source>
</reference>
<feature type="transmembrane region" description="Helical" evidence="7">
    <location>
        <begin position="324"/>
        <end position="344"/>
    </location>
</feature>
<dbReference type="GO" id="GO:0008506">
    <property type="term" value="F:sucrose:proton symporter activity"/>
    <property type="evidence" value="ECO:0007669"/>
    <property type="project" value="TreeGrafter"/>
</dbReference>
<feature type="signal peptide" evidence="8">
    <location>
        <begin position="1"/>
        <end position="16"/>
    </location>
</feature>
<evidence type="ECO:0000256" key="6">
    <source>
        <dbReference type="SAM" id="MobiDB-lite"/>
    </source>
</evidence>
<evidence type="ECO:0000256" key="7">
    <source>
        <dbReference type="SAM" id="Phobius"/>
    </source>
</evidence>
<evidence type="ECO:0000313" key="10">
    <source>
        <dbReference type="Proteomes" id="UP000271974"/>
    </source>
</evidence>
<keyword evidence="2" id="KW-0813">Transport</keyword>
<feature type="transmembrane region" description="Helical" evidence="7">
    <location>
        <begin position="577"/>
        <end position="600"/>
    </location>
</feature>
<dbReference type="GO" id="GO:0016020">
    <property type="term" value="C:membrane"/>
    <property type="evidence" value="ECO:0007669"/>
    <property type="project" value="UniProtKB-SubCell"/>
</dbReference>
<feature type="compositionally biased region" description="Basic residues" evidence="6">
    <location>
        <begin position="376"/>
        <end position="387"/>
    </location>
</feature>
<dbReference type="PANTHER" id="PTHR19432">
    <property type="entry name" value="SUGAR TRANSPORTER"/>
    <property type="match status" value="1"/>
</dbReference>
<evidence type="ECO:0000256" key="4">
    <source>
        <dbReference type="ARBA" id="ARBA00022989"/>
    </source>
</evidence>
<dbReference type="Proteomes" id="UP000271974">
    <property type="component" value="Unassembled WGS sequence"/>
</dbReference>
<evidence type="ECO:0000256" key="5">
    <source>
        <dbReference type="ARBA" id="ARBA00023136"/>
    </source>
</evidence>
<feature type="chain" id="PRO_5019420320" description="Major facilitator superfamily (MFS) profile domain-containing protein" evidence="8">
    <location>
        <begin position="17"/>
        <end position="633"/>
    </location>
</feature>
<evidence type="ECO:0008006" key="11">
    <source>
        <dbReference type="Google" id="ProtNLM"/>
    </source>
</evidence>
<feature type="region of interest" description="Disordered" evidence="6">
    <location>
        <begin position="368"/>
        <end position="391"/>
    </location>
</feature>
<feature type="transmembrane region" description="Helical" evidence="7">
    <location>
        <begin position="49"/>
        <end position="70"/>
    </location>
</feature>
<evidence type="ECO:0000256" key="2">
    <source>
        <dbReference type="ARBA" id="ARBA00022448"/>
    </source>
</evidence>
<dbReference type="AlphaFoldDB" id="A0A433TLH7"/>
<feature type="transmembrane region" description="Helical" evidence="7">
    <location>
        <begin position="482"/>
        <end position="507"/>
    </location>
</feature>
<proteinExistence type="predicted"/>
<name>A0A433TLH7_ELYCH</name>
<dbReference type="InterPro" id="IPR036259">
    <property type="entry name" value="MFS_trans_sf"/>
</dbReference>
<feature type="transmembrane region" description="Helical" evidence="7">
    <location>
        <begin position="20"/>
        <end position="37"/>
    </location>
</feature>
<evidence type="ECO:0000256" key="1">
    <source>
        <dbReference type="ARBA" id="ARBA00004141"/>
    </source>
</evidence>
<dbReference type="SUPFAM" id="SSF103473">
    <property type="entry name" value="MFS general substrate transporter"/>
    <property type="match status" value="1"/>
</dbReference>
<keyword evidence="4 7" id="KW-1133">Transmembrane helix</keyword>
<evidence type="ECO:0000313" key="9">
    <source>
        <dbReference type="EMBL" id="RUS82432.1"/>
    </source>
</evidence>
<comment type="caution">
    <text evidence="9">The sequence shown here is derived from an EMBL/GenBank/DDBJ whole genome shotgun (WGS) entry which is preliminary data.</text>
</comment>
<evidence type="ECO:0000256" key="8">
    <source>
        <dbReference type="SAM" id="SignalP"/>
    </source>
</evidence>
<dbReference type="EMBL" id="RQTK01000287">
    <property type="protein sequence ID" value="RUS82432.1"/>
    <property type="molecule type" value="Genomic_DNA"/>
</dbReference>
<protein>
    <recommendedName>
        <fullName evidence="11">Major facilitator superfamily (MFS) profile domain-containing protein</fullName>
    </recommendedName>
</protein>
<sequence length="633" mass="68592">MSFGGLMMLLWQLTITSEMIGLEANIAMEVILMIANIQTLGVPVRYSSIPGTVAAAAGVFLIPCLGFVLDRWAKSKQSKAKILAFTTTIHLVGSLLVLLANGIKLGMSLGSDSSGGNGTSGDNLTNFLLLQIKTQTGFNSTSLKIPPDWNNTVSVIPDSIITREGEYNYSDYFQSQQKLLNQSSLTHSETAFPFNNPYNISVHVPFATLNTSMEKARTFYKEEIPRNFSVAQASEETIPFYAYIGMVGYTLLDCGYDSSNCFLKTFVLHCTPVEYHVSVIVKSIMVSSVGGVLVSILGSLDLGQILTAGTGLDSSSALACLVSALSNLLLVSGALATFICGFCWRPPFYKSDDAYSKYDEKSQLVISRSEGQGRRQNSHAHSSRVSKKATNQSFSESKFLASTSMTLERDQEVDAARLDEASLPGIRSFIQRQKKQILVNMSAFFLLSSLYSFEVFVVNFLGTRVFRGDPAAPSDSDDYHRYLDGVATGSQGTMIYYITFAVTSLLHEKSLALFGWKKESLFTAVVYAILCMASAITEQLWLFYVVSVWTGVFRAVSVSVPYILANQISAEQNGGKSSGTAIALVAAMLPCGFLVCSALMGPLIDATGNASISMYYSGVCAFSGCITIALLKV</sequence>
<dbReference type="PANTHER" id="PTHR19432:SF35">
    <property type="entry name" value="SOLUTE CARRIER FAMILY 45 MEMBER 3 ISOFORM X1"/>
    <property type="match status" value="1"/>
</dbReference>
<feature type="transmembrane region" description="Helical" evidence="7">
    <location>
        <begin position="437"/>
        <end position="462"/>
    </location>
</feature>
<feature type="transmembrane region" description="Helical" evidence="7">
    <location>
        <begin position="519"/>
        <end position="536"/>
    </location>
</feature>
<gene>
    <name evidence="9" type="ORF">EGW08_009820</name>
</gene>
<feature type="transmembrane region" description="Helical" evidence="7">
    <location>
        <begin position="82"/>
        <end position="103"/>
    </location>
</feature>
<comment type="subcellular location">
    <subcellularLocation>
        <location evidence="1">Membrane</location>
        <topology evidence="1">Multi-pass membrane protein</topology>
    </subcellularLocation>
</comment>
<keyword evidence="8" id="KW-0732">Signal</keyword>
<evidence type="ECO:0000256" key="3">
    <source>
        <dbReference type="ARBA" id="ARBA00022692"/>
    </source>
</evidence>
<accession>A0A433TLH7</accession>
<dbReference type="OrthoDB" id="6148855at2759"/>
<keyword evidence="3 7" id="KW-0812">Transmembrane</keyword>